<dbReference type="KEGG" id="blen:NCTC4824_03563"/>
<organism evidence="1 2">
    <name type="scientific">Lederbergia lenta</name>
    <name type="common">Bacillus lentus</name>
    <dbReference type="NCBI Taxonomy" id="1467"/>
    <lineage>
        <taxon>Bacteria</taxon>
        <taxon>Bacillati</taxon>
        <taxon>Bacillota</taxon>
        <taxon>Bacilli</taxon>
        <taxon>Bacillales</taxon>
        <taxon>Bacillaceae</taxon>
        <taxon>Lederbergia</taxon>
    </lineage>
</organism>
<evidence type="ECO:0000313" key="1">
    <source>
        <dbReference type="EMBL" id="SQI62046.1"/>
    </source>
</evidence>
<accession>A0A2X4WD44</accession>
<proteinExistence type="predicted"/>
<dbReference type="EMBL" id="LS483476">
    <property type="protein sequence ID" value="SQI62046.1"/>
    <property type="molecule type" value="Genomic_DNA"/>
</dbReference>
<protein>
    <submittedName>
        <fullName evidence="1">Uncharacterized protein</fullName>
    </submittedName>
</protein>
<dbReference type="Proteomes" id="UP000249134">
    <property type="component" value="Chromosome 1"/>
</dbReference>
<sequence length="65" mass="7391">MSGNPYKNEGYVTFNSTKYGQRIESTQLNPQVFLTLNGEKWIWVTKKRNSGSKLFSMTVRATGEA</sequence>
<dbReference type="STRING" id="1348624.GCA_001591545_02219"/>
<keyword evidence="2" id="KW-1185">Reference proteome</keyword>
<gene>
    <name evidence="1" type="ORF">NCTC4824_03563</name>
</gene>
<dbReference type="AlphaFoldDB" id="A0A2X4WD44"/>
<name>A0A2X4WD44_LEDLE</name>
<reference evidence="1 2" key="1">
    <citation type="submission" date="2018-06" db="EMBL/GenBank/DDBJ databases">
        <authorList>
            <consortium name="Pathogen Informatics"/>
            <person name="Doyle S."/>
        </authorList>
    </citation>
    <scope>NUCLEOTIDE SEQUENCE [LARGE SCALE GENOMIC DNA]</scope>
    <source>
        <strain evidence="1 2">NCTC4824</strain>
    </source>
</reference>
<evidence type="ECO:0000313" key="2">
    <source>
        <dbReference type="Proteomes" id="UP000249134"/>
    </source>
</evidence>